<dbReference type="KEGG" id="ppm:PPSC2_13375"/>
<dbReference type="PROSITE" id="PS50943">
    <property type="entry name" value="HTH_CROC1"/>
    <property type="match status" value="1"/>
</dbReference>
<dbReference type="InterPro" id="IPR001387">
    <property type="entry name" value="Cro/C1-type_HTH"/>
</dbReference>
<dbReference type="GO" id="GO:0003677">
    <property type="term" value="F:DNA binding"/>
    <property type="evidence" value="ECO:0007669"/>
    <property type="project" value="InterPro"/>
</dbReference>
<dbReference type="GeneID" id="93346158"/>
<dbReference type="AlphaFoldDB" id="A0A0D5ZCF4"/>
<dbReference type="HOGENOM" id="CLU_2602757_0_0_9"/>
<sequence>MVADKNENVTCTSFYTIKMARLASGYSELIACNILGMSMNELKHIEEDSSDLTIARAQQMSSLYEVSIDSIYFGKNNIT</sequence>
<dbReference type="Gene3D" id="1.10.260.40">
    <property type="entry name" value="lambda repressor-like DNA-binding domains"/>
    <property type="match status" value="1"/>
</dbReference>
<evidence type="ECO:0000313" key="3">
    <source>
        <dbReference type="Proteomes" id="UP000006868"/>
    </source>
</evidence>
<proteinExistence type="predicted"/>
<dbReference type="OrthoDB" id="1798756at2"/>
<reference evidence="2 3" key="1">
    <citation type="journal article" date="2011" name="J. Bacteriol.">
        <title>Complete genome sequence of Paenibacillus polymyxa SC2, a strain of plant growth-promoting Rhizobacterium with broad-spectrum antimicrobial activity.</title>
        <authorList>
            <person name="Ma M."/>
            <person name="Wang C."/>
            <person name="Ding Y."/>
            <person name="Li L."/>
            <person name="Shen D."/>
            <person name="Jiang X."/>
            <person name="Guan D."/>
            <person name="Cao F."/>
            <person name="Chen H."/>
            <person name="Feng R."/>
            <person name="Wang X."/>
            <person name="Ge Y."/>
            <person name="Yao L."/>
            <person name="Bing X."/>
            <person name="Yang X."/>
            <person name="Li J."/>
            <person name="Du B."/>
        </authorList>
    </citation>
    <scope>NUCLEOTIDE SEQUENCE [LARGE SCALE GENOMIC DNA]</scope>
    <source>
        <strain evidence="2 3">SC2</strain>
    </source>
</reference>
<dbReference type="EMBL" id="CP002213">
    <property type="protein sequence ID" value="AKA44254.1"/>
    <property type="molecule type" value="Genomic_DNA"/>
</dbReference>
<dbReference type="SUPFAM" id="SSF47413">
    <property type="entry name" value="lambda repressor-like DNA-binding domains"/>
    <property type="match status" value="1"/>
</dbReference>
<name>A0A0D5ZCF4_PAEPS</name>
<gene>
    <name evidence="2" type="ORF">PPSC2_13375</name>
</gene>
<evidence type="ECO:0000313" key="2">
    <source>
        <dbReference type="EMBL" id="AKA44254.1"/>
    </source>
</evidence>
<dbReference type="InterPro" id="IPR010982">
    <property type="entry name" value="Lambda_DNA-bd_dom_sf"/>
</dbReference>
<dbReference type="RefSeq" id="WP_016820734.1">
    <property type="nucleotide sequence ID" value="NC_014622.2"/>
</dbReference>
<organism evidence="2 3">
    <name type="scientific">Paenibacillus polymyxa (strain SC2)</name>
    <name type="common">Bacillus polymyxa</name>
    <dbReference type="NCBI Taxonomy" id="886882"/>
    <lineage>
        <taxon>Bacteria</taxon>
        <taxon>Bacillati</taxon>
        <taxon>Bacillota</taxon>
        <taxon>Bacilli</taxon>
        <taxon>Bacillales</taxon>
        <taxon>Paenibacillaceae</taxon>
        <taxon>Paenibacillus</taxon>
    </lineage>
</organism>
<dbReference type="PATRIC" id="fig|886882.15.peg.2849"/>
<dbReference type="Proteomes" id="UP000006868">
    <property type="component" value="Chromosome"/>
</dbReference>
<protein>
    <recommendedName>
        <fullName evidence="1">HTH cro/C1-type domain-containing protein</fullName>
    </recommendedName>
</protein>
<evidence type="ECO:0000259" key="1">
    <source>
        <dbReference type="PROSITE" id="PS50943"/>
    </source>
</evidence>
<feature type="domain" description="HTH cro/C1-type" evidence="1">
    <location>
        <begin position="35"/>
        <end position="71"/>
    </location>
</feature>
<accession>A0A0D5ZCF4</accession>
<dbReference type="STRING" id="1406.LK13_01065"/>